<proteinExistence type="predicted"/>
<evidence type="ECO:0000259" key="1">
    <source>
        <dbReference type="Pfam" id="PF13648"/>
    </source>
</evidence>
<keyword evidence="3" id="KW-1185">Reference proteome</keyword>
<dbReference type="PROSITE" id="PS51257">
    <property type="entry name" value="PROKAR_LIPOPROTEIN"/>
    <property type="match status" value="1"/>
</dbReference>
<dbReference type="InterPro" id="IPR024311">
    <property type="entry name" value="Lipocalin-like"/>
</dbReference>
<evidence type="ECO:0000313" key="2">
    <source>
        <dbReference type="EMBL" id="RMB59213.1"/>
    </source>
</evidence>
<protein>
    <recommendedName>
        <fullName evidence="1">Lipocalin-like domain-containing protein</fullName>
    </recommendedName>
</protein>
<sequence>MKNVFMALCVVFLLGSCGSDDDASQANAGLEGSWELTAYTLAAPQDLNGDGEPSTDVLEELPCFDAAITFRGDGSFTSTTDGFDVEIDVNSGTFFIVCGNPTSLDGTWSLDGDVLTTVSEGETDSAEIDLDGNTFSFDDEAAANDTMVSGRFTFTRQ</sequence>
<dbReference type="AlphaFoldDB" id="A0A3M0GCD8"/>
<dbReference type="EMBL" id="REFV01000007">
    <property type="protein sequence ID" value="RMB59213.1"/>
    <property type="molecule type" value="Genomic_DNA"/>
</dbReference>
<reference evidence="2 3" key="1">
    <citation type="submission" date="2018-10" db="EMBL/GenBank/DDBJ databases">
        <title>Dokdonia luteus sp. nov., isolated from sea water.</title>
        <authorList>
            <person name="Zhou L.Y."/>
            <person name="Du Z.J."/>
        </authorList>
    </citation>
    <scope>NUCLEOTIDE SEQUENCE [LARGE SCALE GENOMIC DNA]</scope>
    <source>
        <strain evidence="2 3">SH27</strain>
    </source>
</reference>
<evidence type="ECO:0000313" key="3">
    <source>
        <dbReference type="Proteomes" id="UP000281985"/>
    </source>
</evidence>
<dbReference type="OrthoDB" id="1452258at2"/>
<feature type="domain" description="Lipocalin-like" evidence="1">
    <location>
        <begin position="30"/>
        <end position="137"/>
    </location>
</feature>
<name>A0A3M0GCD8_9FLAO</name>
<organism evidence="2 3">
    <name type="scientific">Dokdonia sinensis</name>
    <dbReference type="NCBI Taxonomy" id="2479847"/>
    <lineage>
        <taxon>Bacteria</taxon>
        <taxon>Pseudomonadati</taxon>
        <taxon>Bacteroidota</taxon>
        <taxon>Flavobacteriia</taxon>
        <taxon>Flavobacteriales</taxon>
        <taxon>Flavobacteriaceae</taxon>
        <taxon>Dokdonia</taxon>
    </lineage>
</organism>
<comment type="caution">
    <text evidence="2">The sequence shown here is derived from an EMBL/GenBank/DDBJ whole genome shotgun (WGS) entry which is preliminary data.</text>
</comment>
<gene>
    <name evidence="2" type="ORF">EAX61_09160</name>
</gene>
<dbReference type="RefSeq" id="WP_121917381.1">
    <property type="nucleotide sequence ID" value="NZ_REFV01000007.1"/>
</dbReference>
<dbReference type="Proteomes" id="UP000281985">
    <property type="component" value="Unassembled WGS sequence"/>
</dbReference>
<dbReference type="Pfam" id="PF13648">
    <property type="entry name" value="Lipocalin_4"/>
    <property type="match status" value="1"/>
</dbReference>
<accession>A0A3M0GCD8</accession>